<dbReference type="GO" id="GO:0006355">
    <property type="term" value="P:regulation of DNA-templated transcription"/>
    <property type="evidence" value="ECO:0007669"/>
    <property type="project" value="TreeGrafter"/>
</dbReference>
<dbReference type="HOGENOM" id="CLU_572300_0_0_6"/>
<evidence type="ECO:0000313" key="3">
    <source>
        <dbReference type="Proteomes" id="UP000006735"/>
    </source>
</evidence>
<dbReference type="Pfam" id="PF06719">
    <property type="entry name" value="AraC_N"/>
    <property type="match status" value="1"/>
</dbReference>
<accession>Q5H2R0</accession>
<reference evidence="2 3" key="1">
    <citation type="journal article" date="2005" name="Nucleic Acids Res.">
        <title>The genome sequence of Xanthomonas oryzae pathovar oryzae KACC10331, the bacterial blight pathogen of rice.</title>
        <authorList>
            <person name="Lee B.M."/>
            <person name="Park Y.J."/>
            <person name="Park D.S."/>
            <person name="Kang H.W."/>
            <person name="Kim J.G."/>
            <person name="Song E.S."/>
            <person name="Park I.C."/>
            <person name="Yoon U.H."/>
            <person name="Hahn J.H."/>
            <person name="Koo B.S."/>
            <person name="Lee G.B."/>
            <person name="Kim H."/>
            <person name="Park H.S."/>
            <person name="Yoon K.O."/>
            <person name="Kim J.H."/>
            <person name="Jung C.H."/>
            <person name="Koh N.H."/>
            <person name="Seo J.S."/>
            <person name="Go S.J."/>
        </authorList>
    </citation>
    <scope>NUCLEOTIDE SEQUENCE [LARGE SCALE GENOMIC DNA]</scope>
    <source>
        <strain evidence="3">KACC10331 / KXO85</strain>
    </source>
</reference>
<feature type="domain" description="Transcription regulator HTH AraC N-terminal" evidence="1">
    <location>
        <begin position="174"/>
        <end position="290"/>
    </location>
</feature>
<dbReference type="Proteomes" id="UP000006735">
    <property type="component" value="Chromosome"/>
</dbReference>
<sequence>MAPCLRRSTPAAQQALVQATALRIAQQMPMRTQQPQDLQMRLRGALVQLCCGSGLQPLPLGGTGRHREAGTFCGHGMTNVRETAHMIRPARERPISAEAVSAQSQPQLPLHCPADATLHTAGLAADTTCTLAGSVPSRLERIASSTGFRMSSLTELSTILLRHAPGDGMHPTQIVGLQIMRSGSPTVAMPSVYTPMLCLVAQGRTQAMLGAQAYVYHPQMYLVASVDLSIVGSVIEASNAQPYLCFCLDLDTAVLSELAINHPELVDTQRDAASAGLLLNHSTPQLQDATEAARGLPCSARAAQRPLQSAAAFAHVEAAPSPPQHRHHSCLLCRLLRLAHLLQPGDGRAALRLGNGDMRHRHVGIAAVPMLDAGRNPHDVARADLLRRLAPLLHAPGAGGDDQRLAQRMLMPRGARARLDGDGGTAYPRRRVGLERCVDAHLAGEILGRPHCRWRPARLVHLDRRCGFARSTSGHHR</sequence>
<protein>
    <submittedName>
        <fullName evidence="2">Transcriptional regulator</fullName>
    </submittedName>
</protein>
<dbReference type="InterPro" id="IPR009594">
    <property type="entry name" value="Tscrpt_reg_HTH_AraC_N"/>
</dbReference>
<dbReference type="AlphaFoldDB" id="Q5H2R0"/>
<gene>
    <name evidence="2" type="ordered locus">XOO1507</name>
</gene>
<dbReference type="PANTHER" id="PTHR43436">
    <property type="entry name" value="ARAC-FAMILY TRANSCRIPTIONAL REGULATOR"/>
    <property type="match status" value="1"/>
</dbReference>
<dbReference type="KEGG" id="xoo:XOO1507"/>
<dbReference type="STRING" id="291331.XOO1507"/>
<name>Q5H2R0_XANOR</name>
<evidence type="ECO:0000313" key="2">
    <source>
        <dbReference type="EMBL" id="AAW74761.1"/>
    </source>
</evidence>
<dbReference type="EMBL" id="AE013598">
    <property type="protein sequence ID" value="AAW74761.1"/>
    <property type="molecule type" value="Genomic_DNA"/>
</dbReference>
<proteinExistence type="predicted"/>
<keyword evidence="3" id="KW-1185">Reference proteome</keyword>
<dbReference type="PANTHER" id="PTHR43436:SF1">
    <property type="entry name" value="TRANSCRIPTIONAL REGULATORY PROTEIN"/>
    <property type="match status" value="1"/>
</dbReference>
<organism evidence="2 3">
    <name type="scientific">Xanthomonas oryzae pv. oryzae (strain KACC10331 / KXO85)</name>
    <dbReference type="NCBI Taxonomy" id="291331"/>
    <lineage>
        <taxon>Bacteria</taxon>
        <taxon>Pseudomonadati</taxon>
        <taxon>Pseudomonadota</taxon>
        <taxon>Gammaproteobacteria</taxon>
        <taxon>Lysobacterales</taxon>
        <taxon>Lysobacteraceae</taxon>
        <taxon>Xanthomonas</taxon>
    </lineage>
</organism>
<evidence type="ECO:0000259" key="1">
    <source>
        <dbReference type="Pfam" id="PF06719"/>
    </source>
</evidence>